<feature type="region of interest" description="Disordered" evidence="1">
    <location>
        <begin position="18"/>
        <end position="45"/>
    </location>
</feature>
<protein>
    <submittedName>
        <fullName evidence="2">Uncharacterized protein</fullName>
    </submittedName>
</protein>
<gene>
    <name evidence="2" type="ORF">CPT_Moogle29</name>
</gene>
<feature type="compositionally biased region" description="Basic residues" evidence="1">
    <location>
        <begin position="28"/>
        <end position="45"/>
    </location>
</feature>
<dbReference type="RefSeq" id="YP_009145672.1">
    <property type="nucleotide sequence ID" value="NC_027293.1"/>
</dbReference>
<dbReference type="Proteomes" id="UP000030203">
    <property type="component" value="Segment"/>
</dbReference>
<accession>A0A0A0RT72</accession>
<proteinExistence type="predicted"/>
<name>A0A0A0RT72_9CAUD</name>
<keyword evidence="3" id="KW-1185">Reference proteome</keyword>
<dbReference type="GeneID" id="24573968"/>
<dbReference type="EMBL" id="KM236239">
    <property type="protein sequence ID" value="AIW03766.1"/>
    <property type="molecule type" value="Genomic_DNA"/>
</dbReference>
<organism evidence="2 3">
    <name type="scientific">Citrobacter phage Moogle</name>
    <dbReference type="NCBI Taxonomy" id="1540094"/>
    <lineage>
        <taxon>Viruses</taxon>
        <taxon>Duplodnaviria</taxon>
        <taxon>Heunggongvirae</taxon>
        <taxon>Uroviricota</taxon>
        <taxon>Caudoviricetes</taxon>
        <taxon>Andersonviridae</taxon>
        <taxon>Ounavirinae</taxon>
        <taxon>Mooglevirus</taxon>
        <taxon>Mooglevirus moogle</taxon>
    </lineage>
</organism>
<evidence type="ECO:0000256" key="1">
    <source>
        <dbReference type="SAM" id="MobiDB-lite"/>
    </source>
</evidence>
<reference evidence="2 3" key="1">
    <citation type="journal article" date="2015" name="Genome Announc.">
        <title>Complete Genome Sequence of Citrobacter freundii Myophage Moogle.</title>
        <authorList>
            <person name="Nguyen Q.T."/>
            <person name="Luna A.J."/>
            <person name="Hernandez A.C."/>
            <person name="Kuty Everett G.F."/>
        </authorList>
    </citation>
    <scope>NUCLEOTIDE SEQUENCE [LARGE SCALE GENOMIC DNA]</scope>
</reference>
<sequence length="45" mass="4953">MKHSKAFEKVFGDSMKATAGKSAEHYVQKRVRTGKTARKAAKKSA</sequence>
<evidence type="ECO:0000313" key="2">
    <source>
        <dbReference type="EMBL" id="AIW03766.1"/>
    </source>
</evidence>
<dbReference type="KEGG" id="vg:24573968"/>
<evidence type="ECO:0000313" key="3">
    <source>
        <dbReference type="Proteomes" id="UP000030203"/>
    </source>
</evidence>